<dbReference type="AlphaFoldDB" id="A0AAN9ZGZ5"/>
<name>A0AAN9ZGZ5_9ORTH</name>
<proteinExistence type="predicted"/>
<feature type="domain" description="C2H2-type" evidence="9">
    <location>
        <begin position="964"/>
        <end position="991"/>
    </location>
</feature>
<evidence type="ECO:0000313" key="10">
    <source>
        <dbReference type="EMBL" id="KAK7872849.1"/>
    </source>
</evidence>
<evidence type="ECO:0000256" key="2">
    <source>
        <dbReference type="ARBA" id="ARBA00022723"/>
    </source>
</evidence>
<protein>
    <recommendedName>
        <fullName evidence="9">C2H2-type domain-containing protein</fullName>
    </recommendedName>
</protein>
<feature type="domain" description="C2H2-type" evidence="9">
    <location>
        <begin position="1047"/>
        <end position="1070"/>
    </location>
</feature>
<dbReference type="GO" id="GO:0006355">
    <property type="term" value="P:regulation of DNA-templated transcription"/>
    <property type="evidence" value="ECO:0007669"/>
    <property type="project" value="UniProtKB-ARBA"/>
</dbReference>
<reference evidence="10 11" key="1">
    <citation type="submission" date="2024-03" db="EMBL/GenBank/DDBJ databases">
        <title>The genome assembly and annotation of the cricket Gryllus longicercus Weissman &amp; Gray.</title>
        <authorList>
            <person name="Szrajer S."/>
            <person name="Gray D."/>
            <person name="Ylla G."/>
        </authorList>
    </citation>
    <scope>NUCLEOTIDE SEQUENCE [LARGE SCALE GENOMIC DNA]</scope>
    <source>
        <strain evidence="10">DAG 2021-001</strain>
        <tissue evidence="10">Whole body minus gut</tissue>
    </source>
</reference>
<evidence type="ECO:0000256" key="8">
    <source>
        <dbReference type="SAM" id="MobiDB-lite"/>
    </source>
</evidence>
<keyword evidence="11" id="KW-1185">Reference proteome</keyword>
<dbReference type="InterPro" id="IPR013087">
    <property type="entry name" value="Znf_C2H2_type"/>
</dbReference>
<feature type="domain" description="C2H2-type" evidence="9">
    <location>
        <begin position="791"/>
        <end position="819"/>
    </location>
</feature>
<keyword evidence="2" id="KW-0479">Metal-binding</keyword>
<accession>A0AAN9ZGZ5</accession>
<dbReference type="SMART" id="SM00355">
    <property type="entry name" value="ZnF_C2H2"/>
    <property type="match status" value="11"/>
</dbReference>
<comment type="subcellular location">
    <subcellularLocation>
        <location evidence="1">Nucleus</location>
    </subcellularLocation>
</comment>
<evidence type="ECO:0000256" key="3">
    <source>
        <dbReference type="ARBA" id="ARBA00022737"/>
    </source>
</evidence>
<evidence type="ECO:0000256" key="4">
    <source>
        <dbReference type="ARBA" id="ARBA00022771"/>
    </source>
</evidence>
<dbReference type="PROSITE" id="PS50157">
    <property type="entry name" value="ZINC_FINGER_C2H2_2"/>
    <property type="match status" value="9"/>
</dbReference>
<dbReference type="Gene3D" id="3.30.160.60">
    <property type="entry name" value="Classic Zinc Finger"/>
    <property type="match status" value="7"/>
</dbReference>
<dbReference type="GO" id="GO:0005634">
    <property type="term" value="C:nucleus"/>
    <property type="evidence" value="ECO:0007669"/>
    <property type="project" value="UniProtKB-SubCell"/>
</dbReference>
<gene>
    <name evidence="10" type="ORF">R5R35_006720</name>
</gene>
<feature type="domain" description="C2H2-type" evidence="9">
    <location>
        <begin position="992"/>
        <end position="1019"/>
    </location>
</feature>
<evidence type="ECO:0000256" key="5">
    <source>
        <dbReference type="ARBA" id="ARBA00022833"/>
    </source>
</evidence>
<dbReference type="Proteomes" id="UP001378592">
    <property type="component" value="Unassembled WGS sequence"/>
</dbReference>
<feature type="compositionally biased region" description="Acidic residues" evidence="8">
    <location>
        <begin position="339"/>
        <end position="353"/>
    </location>
</feature>
<dbReference type="PROSITE" id="PS00028">
    <property type="entry name" value="ZINC_FINGER_C2H2_1"/>
    <property type="match status" value="8"/>
</dbReference>
<evidence type="ECO:0000256" key="6">
    <source>
        <dbReference type="ARBA" id="ARBA00023242"/>
    </source>
</evidence>
<dbReference type="InterPro" id="IPR036236">
    <property type="entry name" value="Znf_C2H2_sf"/>
</dbReference>
<dbReference type="GO" id="GO:0008270">
    <property type="term" value="F:zinc ion binding"/>
    <property type="evidence" value="ECO:0007669"/>
    <property type="project" value="UniProtKB-KW"/>
</dbReference>
<dbReference type="FunFam" id="3.30.160.60:FF:000145">
    <property type="entry name" value="Zinc finger protein 574"/>
    <property type="match status" value="1"/>
</dbReference>
<evidence type="ECO:0000313" key="11">
    <source>
        <dbReference type="Proteomes" id="UP001378592"/>
    </source>
</evidence>
<dbReference type="EMBL" id="JAZDUA010000019">
    <property type="protein sequence ID" value="KAK7872849.1"/>
    <property type="molecule type" value="Genomic_DNA"/>
</dbReference>
<feature type="domain" description="C2H2-type" evidence="9">
    <location>
        <begin position="934"/>
        <end position="962"/>
    </location>
</feature>
<dbReference type="SUPFAM" id="SSF57667">
    <property type="entry name" value="beta-beta-alpha zinc fingers"/>
    <property type="match status" value="5"/>
</dbReference>
<feature type="domain" description="C2H2-type" evidence="9">
    <location>
        <begin position="820"/>
        <end position="848"/>
    </location>
</feature>
<feature type="domain" description="C2H2-type" evidence="9">
    <location>
        <begin position="849"/>
        <end position="876"/>
    </location>
</feature>
<dbReference type="FunFam" id="3.30.160.60:FF:002343">
    <property type="entry name" value="Zinc finger protein 33A"/>
    <property type="match status" value="1"/>
</dbReference>
<feature type="domain" description="C2H2-type" evidence="9">
    <location>
        <begin position="877"/>
        <end position="904"/>
    </location>
</feature>
<feature type="domain" description="C2H2-type" evidence="9">
    <location>
        <begin position="1019"/>
        <end position="1046"/>
    </location>
</feature>
<evidence type="ECO:0000256" key="7">
    <source>
        <dbReference type="PROSITE-ProRule" id="PRU00042"/>
    </source>
</evidence>
<feature type="compositionally biased region" description="Basic and acidic residues" evidence="8">
    <location>
        <begin position="266"/>
        <end position="281"/>
    </location>
</feature>
<keyword evidence="3" id="KW-0677">Repeat</keyword>
<sequence length="1078" mass="120466">MEEQNALVCQDQLTDPLAIDPLSDCTTQYLNLDTKNEEKAQNLVSCQKQDQLTDPLAIDPLSDCTTQYLNLDIKNEEEVQNLVSCQKQDQLTDPLAIDPLSDCTTQYLNLDTKNEENVQNLVSCGKQTEDKIKSAFPEKIVPPDVCIKETSSNFQEEDPLSDILKVPLVPRIQSLDKKVPLDQDSEEGKNLSTSPVIMFSKALPPQKSISAEPQEEDPLADIPGVPRSKIPATNKENMLVNSNFPDEPIEPTMPVLVQEEESSLQRSEDGDPKTVLEKESGYEVIPVRNEELGSGHGTLTFQSQNSNVSEEENNAERRKRKSAVAALASIQRSRVESNESSETETCSDDDYSIDSESSASEEEGHSRSVNRKIHTTPGPSTAATTITTVATTACASVSATISSQLVSILSSVHASPHACSDKYSCSELEMQCHAAGCHLTHPETHQQAASPQVQHLVRVQANSNLQQGQLISVVTSDVPKKRDVILTRTLAPSLSTNASIASSPTPSQSGSTVSSLLQVTCACSEKHVSSGVEMEYHSLGCPHAYPEVPDQASASHLLQRHDLVRRNSSHQQQAQFPSGLIYSDEASKQKVANSPGQIAKSNLRQNGTPEPRVLYVSKKYVSILKPLSGQTVKSHKADFRKNRIDVHKMSIQINTPKCVKEKLTIESAIGNKAKSLLLHSREQSVTANNFIIRNRNENYKETLLHSKGNRYEQCHDEVKSTGTEENLHMGEIIIHPMSGLLVSKISYDYSNKNDSVQKDFLYKCLKCRQIFSSEQYQQTHSASNNAEEQSFACHKCEQRMTLHRELAEHYHKKHQSRRQCVCPICGKVLNRSSALDRHVRYVHSSSRPFVCEICSKTFKNDSGLQSHMMVHDTSRNFKCEICNLNLKHMRGYRKHMRRHTGGKATEKCHKCDKTLNKCSLKRHLQEVHGSERNFVCNVCEKTYVSQARLKLHVKTVHVNNAKKHVCEVCGKRTSTVAALRDHMNIHSGVKPYICHVCGKNFFTNKKLSNHLILHGDKKLKCDVCGYTCNRMDNLVTHIRSHTGEKPYKCTICKKGFTRLDNLQTHKRLVHNILSSMSK</sequence>
<keyword evidence="5" id="KW-0862">Zinc</keyword>
<dbReference type="PANTHER" id="PTHR24379:SF121">
    <property type="entry name" value="C2H2-TYPE DOMAIN-CONTAINING PROTEIN"/>
    <property type="match status" value="1"/>
</dbReference>
<dbReference type="FunFam" id="3.30.160.60:FF:000446">
    <property type="entry name" value="Zinc finger protein"/>
    <property type="match status" value="2"/>
</dbReference>
<feature type="region of interest" description="Disordered" evidence="8">
    <location>
        <begin position="207"/>
        <end position="382"/>
    </location>
</feature>
<dbReference type="PANTHER" id="PTHR24379">
    <property type="entry name" value="KRAB AND ZINC FINGER DOMAIN-CONTAINING"/>
    <property type="match status" value="1"/>
</dbReference>
<keyword evidence="4 7" id="KW-0863">Zinc-finger</keyword>
<dbReference type="Pfam" id="PF00096">
    <property type="entry name" value="zf-C2H2"/>
    <property type="match status" value="7"/>
</dbReference>
<keyword evidence="6" id="KW-0539">Nucleus</keyword>
<evidence type="ECO:0000256" key="1">
    <source>
        <dbReference type="ARBA" id="ARBA00004123"/>
    </source>
</evidence>
<organism evidence="10 11">
    <name type="scientific">Gryllus longicercus</name>
    <dbReference type="NCBI Taxonomy" id="2509291"/>
    <lineage>
        <taxon>Eukaryota</taxon>
        <taxon>Metazoa</taxon>
        <taxon>Ecdysozoa</taxon>
        <taxon>Arthropoda</taxon>
        <taxon>Hexapoda</taxon>
        <taxon>Insecta</taxon>
        <taxon>Pterygota</taxon>
        <taxon>Neoptera</taxon>
        <taxon>Polyneoptera</taxon>
        <taxon>Orthoptera</taxon>
        <taxon>Ensifera</taxon>
        <taxon>Gryllidea</taxon>
        <taxon>Grylloidea</taxon>
        <taxon>Gryllidae</taxon>
        <taxon>Gryllinae</taxon>
        <taxon>Gryllus</taxon>
    </lineage>
</organism>
<evidence type="ECO:0000259" key="9">
    <source>
        <dbReference type="PROSITE" id="PS50157"/>
    </source>
</evidence>
<feature type="compositionally biased region" description="Polar residues" evidence="8">
    <location>
        <begin position="234"/>
        <end position="244"/>
    </location>
</feature>
<comment type="caution">
    <text evidence="10">The sequence shown here is derived from an EMBL/GenBank/DDBJ whole genome shotgun (WGS) entry which is preliminary data.</text>
</comment>